<organism evidence="1 2">
    <name type="scientific">Portunus trituberculatus</name>
    <name type="common">Swimming crab</name>
    <name type="synonym">Neptunus trituberculatus</name>
    <dbReference type="NCBI Taxonomy" id="210409"/>
    <lineage>
        <taxon>Eukaryota</taxon>
        <taxon>Metazoa</taxon>
        <taxon>Ecdysozoa</taxon>
        <taxon>Arthropoda</taxon>
        <taxon>Crustacea</taxon>
        <taxon>Multicrustacea</taxon>
        <taxon>Malacostraca</taxon>
        <taxon>Eumalacostraca</taxon>
        <taxon>Eucarida</taxon>
        <taxon>Decapoda</taxon>
        <taxon>Pleocyemata</taxon>
        <taxon>Brachyura</taxon>
        <taxon>Eubrachyura</taxon>
        <taxon>Portunoidea</taxon>
        <taxon>Portunidae</taxon>
        <taxon>Portuninae</taxon>
        <taxon>Portunus</taxon>
    </lineage>
</organism>
<protein>
    <submittedName>
        <fullName evidence="1">Uncharacterized protein</fullName>
    </submittedName>
</protein>
<evidence type="ECO:0000313" key="2">
    <source>
        <dbReference type="Proteomes" id="UP000324222"/>
    </source>
</evidence>
<accession>A0A5B7E7X3</accession>
<dbReference type="Proteomes" id="UP000324222">
    <property type="component" value="Unassembled WGS sequence"/>
</dbReference>
<dbReference type="AlphaFoldDB" id="A0A5B7E7X3"/>
<reference evidence="1 2" key="1">
    <citation type="submission" date="2019-05" db="EMBL/GenBank/DDBJ databases">
        <title>Another draft genome of Portunus trituberculatus and its Hox gene families provides insights of decapod evolution.</title>
        <authorList>
            <person name="Jeong J.-H."/>
            <person name="Song I."/>
            <person name="Kim S."/>
            <person name="Choi T."/>
            <person name="Kim D."/>
            <person name="Ryu S."/>
            <person name="Kim W."/>
        </authorList>
    </citation>
    <scope>NUCLEOTIDE SEQUENCE [LARGE SCALE GENOMIC DNA]</scope>
    <source>
        <tissue evidence="1">Muscle</tissue>
    </source>
</reference>
<comment type="caution">
    <text evidence="1">The sequence shown here is derived from an EMBL/GenBank/DDBJ whole genome shotgun (WGS) entry which is preliminary data.</text>
</comment>
<evidence type="ECO:0000313" key="1">
    <source>
        <dbReference type="EMBL" id="MPC30160.1"/>
    </source>
</evidence>
<gene>
    <name evidence="1" type="ORF">E2C01_023419</name>
</gene>
<keyword evidence="2" id="KW-1185">Reference proteome</keyword>
<name>A0A5B7E7X3_PORTR</name>
<proteinExistence type="predicted"/>
<dbReference type="EMBL" id="VSRR010002204">
    <property type="protein sequence ID" value="MPC30160.1"/>
    <property type="molecule type" value="Genomic_DNA"/>
</dbReference>
<sequence length="73" mass="8095">MAGPPTNFFPSRQHRNFLLPLPSSQPQHSITYPTCSFSLTKPILFTSFTIHNFPVATSLPELSAINVSSIHVK</sequence>